<evidence type="ECO:0000256" key="9">
    <source>
        <dbReference type="ARBA" id="ARBA00023163"/>
    </source>
</evidence>
<dbReference type="InterPro" id="IPR036236">
    <property type="entry name" value="Znf_C2H2_sf"/>
</dbReference>
<feature type="domain" description="C2H2-type" evidence="14">
    <location>
        <begin position="421"/>
        <end position="448"/>
    </location>
</feature>
<dbReference type="Gene3D" id="3.30.160.60">
    <property type="entry name" value="Classic Zinc Finger"/>
    <property type="match status" value="8"/>
</dbReference>
<dbReference type="PROSITE" id="PS00028">
    <property type="entry name" value="ZINC_FINGER_C2H2_1"/>
    <property type="match status" value="8"/>
</dbReference>
<keyword evidence="5 11" id="KW-0863">Zinc-finger</keyword>
<dbReference type="FunFam" id="3.30.160.60:FF:000033">
    <property type="entry name" value="Immunodeficiency virus type I enhancer binding protein 1"/>
    <property type="match status" value="2"/>
</dbReference>
<feature type="domain" description="BTB" evidence="13">
    <location>
        <begin position="18"/>
        <end position="84"/>
    </location>
</feature>
<feature type="domain" description="C2H2-type" evidence="14">
    <location>
        <begin position="246"/>
        <end position="268"/>
    </location>
</feature>
<accession>A0A673L8U4</accession>
<dbReference type="InterPro" id="IPR051969">
    <property type="entry name" value="Zinc-finger_DNA-bd_regulators"/>
</dbReference>
<dbReference type="FunFam" id="3.30.160.60:FF:000624">
    <property type="entry name" value="zinc finger protein 697"/>
    <property type="match status" value="1"/>
</dbReference>
<organism evidence="15 16">
    <name type="scientific">Sinocyclocheilus rhinocerous</name>
    <dbReference type="NCBI Taxonomy" id="307959"/>
    <lineage>
        <taxon>Eukaryota</taxon>
        <taxon>Metazoa</taxon>
        <taxon>Chordata</taxon>
        <taxon>Craniata</taxon>
        <taxon>Vertebrata</taxon>
        <taxon>Euteleostomi</taxon>
        <taxon>Actinopterygii</taxon>
        <taxon>Neopterygii</taxon>
        <taxon>Teleostei</taxon>
        <taxon>Ostariophysi</taxon>
        <taxon>Cypriniformes</taxon>
        <taxon>Cyprinidae</taxon>
        <taxon>Cyprininae</taxon>
        <taxon>Sinocyclocheilus</taxon>
    </lineage>
</organism>
<dbReference type="Pfam" id="PF00651">
    <property type="entry name" value="BTB"/>
    <property type="match status" value="1"/>
</dbReference>
<keyword evidence="9" id="KW-0804">Transcription</keyword>
<evidence type="ECO:0000313" key="15">
    <source>
        <dbReference type="Ensembl" id="ENSSRHP00000072456.1"/>
    </source>
</evidence>
<dbReference type="InterPro" id="IPR011333">
    <property type="entry name" value="SKP1/BTB/POZ_sf"/>
</dbReference>
<dbReference type="PROSITE" id="PS50157">
    <property type="entry name" value="ZINC_FINGER_C2H2_2"/>
    <property type="match status" value="8"/>
</dbReference>
<comment type="subcellular location">
    <subcellularLocation>
        <location evidence="1">Nucleus</location>
    </subcellularLocation>
</comment>
<feature type="compositionally biased region" description="Basic residues" evidence="12">
    <location>
        <begin position="163"/>
        <end position="177"/>
    </location>
</feature>
<evidence type="ECO:0000256" key="8">
    <source>
        <dbReference type="ARBA" id="ARBA00023125"/>
    </source>
</evidence>
<keyword evidence="16" id="KW-1185">Reference proteome</keyword>
<feature type="domain" description="C2H2-type" evidence="14">
    <location>
        <begin position="449"/>
        <end position="476"/>
    </location>
</feature>
<feature type="compositionally biased region" description="Acidic residues" evidence="12">
    <location>
        <begin position="615"/>
        <end position="637"/>
    </location>
</feature>
<dbReference type="SUPFAM" id="SSF57667">
    <property type="entry name" value="beta-beta-alpha zinc fingers"/>
    <property type="match status" value="5"/>
</dbReference>
<dbReference type="GO" id="GO:0000978">
    <property type="term" value="F:RNA polymerase II cis-regulatory region sequence-specific DNA binding"/>
    <property type="evidence" value="ECO:0007669"/>
    <property type="project" value="TreeGrafter"/>
</dbReference>
<feature type="compositionally biased region" description="Basic and acidic residues" evidence="12">
    <location>
        <begin position="179"/>
        <end position="192"/>
    </location>
</feature>
<evidence type="ECO:0000256" key="1">
    <source>
        <dbReference type="ARBA" id="ARBA00004123"/>
    </source>
</evidence>
<dbReference type="GO" id="GO:0008270">
    <property type="term" value="F:zinc ion binding"/>
    <property type="evidence" value="ECO:0007669"/>
    <property type="project" value="UniProtKB-KW"/>
</dbReference>
<dbReference type="FunFam" id="3.30.160.60:FF:001177">
    <property type="entry name" value="Zinc finger protein 33A"/>
    <property type="match status" value="1"/>
</dbReference>
<evidence type="ECO:0000256" key="2">
    <source>
        <dbReference type="ARBA" id="ARBA00022553"/>
    </source>
</evidence>
<sequence>YPFKWPVISLLRRRELLCDITLIVEDVHFKAHKALLAASSEYFSLMFTAEDQVSQSVYKLDGMAAKTFSAVLEFIYSANVSVDESSSEQLLDMARFLDIRDLLKAHEDLQKDSSTAENVMSAEGDSVDESQSTSESTEPLLDPTSPPRDFSDSDYNPREDRPRHSKRKIKRPVKLKGYRLGDELLERKEPGKRGRKRKYPDTEARCDQCGKVFKNHLFLKIHQRTHTGRKHTLLVHQRMHTGEKPFICTICSKALSTKHSLLEHMNLHKNYLKKKKKSYQPQTLNKSFSCDKCGKSFSQKRQLKSHYRVHTGKALPECAQCHHKFMDAAQLKKHLRTHTGNKHITFTALQLAYYCLRRKNIPLPNKRYLQSEYELLSEGLLKKEQKSVKTGKYICQYCGRACAKPSVLKKHIRSHTGERPYPCIPCGFSFKTKSNLYKHRKSHTHAVKYICEECGIRCKKPSMLKKHIRTHTDVRPYICKCCNFAFKTKGNLTKHMKSKAHMKKCLELGVSPTTMDNTEDAGRNITTSATLGSSIANASSKAFSVTTFVSSKVLASLYTVLKKCVGNKQHYRLTKFEKNNTLISFFFSLTACVDDTQKSLGIMPVETTVKHQFSDAEDSDGVDEDEQDDDEDDECDGDSTPKTLSRSTSPQSYAVNKLCLSGCLPKHFDPSRNPPKEQLGVSSPSTDDDLTFEQSSSSSEPCPPQLLTPCWDSPRQRYMSPKGDLSPQCHLLSSRDSSPLRAISPRRDLSIRGEFSPIRQLSPVRPTGLDPSGQRAQSPLGRQKGVLRAVSPRRGSYQHRTLMDPGRSVRFQASPFRPVIGVRSDAGRVCF</sequence>
<keyword evidence="4" id="KW-0677">Repeat</keyword>
<evidence type="ECO:0000313" key="16">
    <source>
        <dbReference type="Proteomes" id="UP000472270"/>
    </source>
</evidence>
<evidence type="ECO:0000256" key="10">
    <source>
        <dbReference type="ARBA" id="ARBA00023242"/>
    </source>
</evidence>
<dbReference type="Gene3D" id="3.30.710.10">
    <property type="entry name" value="Potassium Channel Kv1.1, Chain A"/>
    <property type="match status" value="1"/>
</dbReference>
<feature type="domain" description="C2H2-type" evidence="14">
    <location>
        <begin position="204"/>
        <end position="231"/>
    </location>
</feature>
<feature type="region of interest" description="Disordered" evidence="12">
    <location>
        <begin position="670"/>
        <end position="728"/>
    </location>
</feature>
<dbReference type="Proteomes" id="UP000472270">
    <property type="component" value="Unassembled WGS sequence"/>
</dbReference>
<dbReference type="InterPro" id="IPR013087">
    <property type="entry name" value="Znf_C2H2_type"/>
</dbReference>
<dbReference type="PANTHER" id="PTHR45944">
    <property type="entry name" value="SCHNURRI, ISOFORM F"/>
    <property type="match status" value="1"/>
</dbReference>
<evidence type="ECO:0000256" key="11">
    <source>
        <dbReference type="PROSITE-ProRule" id="PRU00042"/>
    </source>
</evidence>
<dbReference type="FunFam" id="3.30.160.60:FF:001009">
    <property type="entry name" value="Zinc finger protein 26"/>
    <property type="match status" value="1"/>
</dbReference>
<dbReference type="SMART" id="SM00355">
    <property type="entry name" value="ZnF_C2H2"/>
    <property type="match status" value="8"/>
</dbReference>
<name>A0A673L8U4_9TELE</name>
<dbReference type="SMART" id="SM00225">
    <property type="entry name" value="BTB"/>
    <property type="match status" value="1"/>
</dbReference>
<keyword evidence="6" id="KW-0862">Zinc</keyword>
<feature type="region of interest" description="Disordered" evidence="12">
    <location>
        <begin position="753"/>
        <end position="780"/>
    </location>
</feature>
<dbReference type="Pfam" id="PF00096">
    <property type="entry name" value="zf-C2H2"/>
    <property type="match status" value="6"/>
</dbReference>
<feature type="compositionally biased region" description="Polar residues" evidence="12">
    <location>
        <begin position="640"/>
        <end position="649"/>
    </location>
</feature>
<dbReference type="FunFam" id="3.30.160.60:FF:000594">
    <property type="entry name" value="Transcription factor HIVEP2"/>
    <property type="match status" value="2"/>
</dbReference>
<dbReference type="SUPFAM" id="SSF54695">
    <property type="entry name" value="POZ domain"/>
    <property type="match status" value="1"/>
</dbReference>
<evidence type="ECO:0000259" key="14">
    <source>
        <dbReference type="PROSITE" id="PS50157"/>
    </source>
</evidence>
<feature type="domain" description="C2H2-type" evidence="14">
    <location>
        <begin position="288"/>
        <end position="315"/>
    </location>
</feature>
<dbReference type="PROSITE" id="PS50097">
    <property type="entry name" value="BTB"/>
    <property type="match status" value="1"/>
</dbReference>
<feature type="domain" description="C2H2-type" evidence="14">
    <location>
        <begin position="393"/>
        <end position="420"/>
    </location>
</feature>
<evidence type="ECO:0000256" key="5">
    <source>
        <dbReference type="ARBA" id="ARBA00022771"/>
    </source>
</evidence>
<feature type="region of interest" description="Disordered" evidence="12">
    <location>
        <begin position="611"/>
        <end position="649"/>
    </location>
</feature>
<evidence type="ECO:0000256" key="6">
    <source>
        <dbReference type="ARBA" id="ARBA00022833"/>
    </source>
</evidence>
<dbReference type="PANTHER" id="PTHR45944:SF1">
    <property type="entry name" value="TRANSCRIPTION FACTOR HIVEP2"/>
    <property type="match status" value="1"/>
</dbReference>
<feature type="domain" description="C2H2-type" evidence="14">
    <location>
        <begin position="316"/>
        <end position="343"/>
    </location>
</feature>
<keyword evidence="10" id="KW-0539">Nucleus</keyword>
<feature type="domain" description="C2H2-type" evidence="14">
    <location>
        <begin position="477"/>
        <end position="501"/>
    </location>
</feature>
<evidence type="ECO:0000256" key="3">
    <source>
        <dbReference type="ARBA" id="ARBA00022723"/>
    </source>
</evidence>
<keyword evidence="3" id="KW-0479">Metal-binding</keyword>
<keyword evidence="7" id="KW-0805">Transcription regulation</keyword>
<dbReference type="AlphaFoldDB" id="A0A673L8U4"/>
<proteinExistence type="predicted"/>
<dbReference type="InterPro" id="IPR000210">
    <property type="entry name" value="BTB/POZ_dom"/>
</dbReference>
<dbReference type="Ensembl" id="ENSSRHT00000074438.1">
    <property type="protein sequence ID" value="ENSSRHP00000072456.1"/>
    <property type="gene ID" value="ENSSRHG00000036024.1"/>
</dbReference>
<evidence type="ECO:0000256" key="4">
    <source>
        <dbReference type="ARBA" id="ARBA00022737"/>
    </source>
</evidence>
<dbReference type="GO" id="GO:0005634">
    <property type="term" value="C:nucleus"/>
    <property type="evidence" value="ECO:0007669"/>
    <property type="project" value="UniProtKB-SubCell"/>
</dbReference>
<reference evidence="15" key="1">
    <citation type="submission" date="2025-08" db="UniProtKB">
        <authorList>
            <consortium name="Ensembl"/>
        </authorList>
    </citation>
    <scope>IDENTIFICATION</scope>
</reference>
<feature type="compositionally biased region" description="Basic and acidic residues" evidence="12">
    <location>
        <begin position="149"/>
        <end position="162"/>
    </location>
</feature>
<feature type="region of interest" description="Disordered" evidence="12">
    <location>
        <begin position="111"/>
        <end position="201"/>
    </location>
</feature>
<evidence type="ECO:0000259" key="13">
    <source>
        <dbReference type="PROSITE" id="PS50097"/>
    </source>
</evidence>
<keyword evidence="8" id="KW-0238">DNA-binding</keyword>
<evidence type="ECO:0000256" key="12">
    <source>
        <dbReference type="SAM" id="MobiDB-lite"/>
    </source>
</evidence>
<keyword evidence="2" id="KW-0597">Phosphoprotein</keyword>
<evidence type="ECO:0000256" key="7">
    <source>
        <dbReference type="ARBA" id="ARBA00023015"/>
    </source>
</evidence>
<protein>
    <submittedName>
        <fullName evidence="15">Zinc finger and BTB domain containing 24</fullName>
    </submittedName>
</protein>
<reference evidence="15" key="2">
    <citation type="submission" date="2025-09" db="UniProtKB">
        <authorList>
            <consortium name="Ensembl"/>
        </authorList>
    </citation>
    <scope>IDENTIFICATION</scope>
</reference>
<dbReference type="GO" id="GO:0000981">
    <property type="term" value="F:DNA-binding transcription factor activity, RNA polymerase II-specific"/>
    <property type="evidence" value="ECO:0007669"/>
    <property type="project" value="TreeGrafter"/>
</dbReference>